<accession>A0A9J5XPW5</accession>
<organism evidence="2 3">
    <name type="scientific">Solanum commersonii</name>
    <name type="common">Commerson's wild potato</name>
    <name type="synonym">Commerson's nightshade</name>
    <dbReference type="NCBI Taxonomy" id="4109"/>
    <lineage>
        <taxon>Eukaryota</taxon>
        <taxon>Viridiplantae</taxon>
        <taxon>Streptophyta</taxon>
        <taxon>Embryophyta</taxon>
        <taxon>Tracheophyta</taxon>
        <taxon>Spermatophyta</taxon>
        <taxon>Magnoliopsida</taxon>
        <taxon>eudicotyledons</taxon>
        <taxon>Gunneridae</taxon>
        <taxon>Pentapetalae</taxon>
        <taxon>asterids</taxon>
        <taxon>lamiids</taxon>
        <taxon>Solanales</taxon>
        <taxon>Solanaceae</taxon>
        <taxon>Solanoideae</taxon>
        <taxon>Solaneae</taxon>
        <taxon>Solanum</taxon>
    </lineage>
</organism>
<evidence type="ECO:0000313" key="2">
    <source>
        <dbReference type="EMBL" id="KAG5589853.1"/>
    </source>
</evidence>
<dbReference type="Proteomes" id="UP000824120">
    <property type="component" value="Chromosome 8"/>
</dbReference>
<proteinExistence type="predicted"/>
<comment type="caution">
    <text evidence="2">The sequence shown here is derived from an EMBL/GenBank/DDBJ whole genome shotgun (WGS) entry which is preliminary data.</text>
</comment>
<keyword evidence="1" id="KW-0472">Membrane</keyword>
<evidence type="ECO:0000313" key="3">
    <source>
        <dbReference type="Proteomes" id="UP000824120"/>
    </source>
</evidence>
<gene>
    <name evidence="2" type="ORF">H5410_040367</name>
</gene>
<feature type="transmembrane region" description="Helical" evidence="1">
    <location>
        <begin position="6"/>
        <end position="26"/>
    </location>
</feature>
<keyword evidence="1" id="KW-0812">Transmembrane</keyword>
<dbReference type="EMBL" id="JACXVP010000008">
    <property type="protein sequence ID" value="KAG5589853.1"/>
    <property type="molecule type" value="Genomic_DNA"/>
</dbReference>
<sequence>MILIIINLHLIICILVWCKLLLSLCLEKDLIFLVT</sequence>
<evidence type="ECO:0000256" key="1">
    <source>
        <dbReference type="SAM" id="Phobius"/>
    </source>
</evidence>
<dbReference type="AlphaFoldDB" id="A0A9J5XPW5"/>
<keyword evidence="3" id="KW-1185">Reference proteome</keyword>
<reference evidence="2 3" key="1">
    <citation type="submission" date="2020-09" db="EMBL/GenBank/DDBJ databases">
        <title>De no assembly of potato wild relative species, Solanum commersonii.</title>
        <authorList>
            <person name="Cho K."/>
        </authorList>
    </citation>
    <scope>NUCLEOTIDE SEQUENCE [LARGE SCALE GENOMIC DNA]</scope>
    <source>
        <strain evidence="2">LZ3.2</strain>
        <tissue evidence="2">Leaf</tissue>
    </source>
</reference>
<protein>
    <submittedName>
        <fullName evidence="2">Uncharacterized protein</fullName>
    </submittedName>
</protein>
<name>A0A9J5XPW5_SOLCO</name>
<keyword evidence="1" id="KW-1133">Transmembrane helix</keyword>